<dbReference type="EMBL" id="VCAU01000004">
    <property type="protein sequence ID" value="KAF9894443.1"/>
    <property type="molecule type" value="Genomic_DNA"/>
</dbReference>
<reference evidence="1" key="1">
    <citation type="journal article" date="2019" name="Beilstein J. Org. Chem.">
        <title>Nanangenines: drimane sesquiterpenoids as the dominant metabolite cohort of a novel Australian fungus, Aspergillus nanangensis.</title>
        <authorList>
            <person name="Lacey H.J."/>
            <person name="Gilchrist C.L.M."/>
            <person name="Crombie A."/>
            <person name="Kalaitzis J.A."/>
            <person name="Vuong D."/>
            <person name="Rutledge P.J."/>
            <person name="Turner P."/>
            <person name="Pitt J.I."/>
            <person name="Lacey E."/>
            <person name="Chooi Y.H."/>
            <person name="Piggott A.M."/>
        </authorList>
    </citation>
    <scope>NUCLEOTIDE SEQUENCE</scope>
    <source>
        <strain evidence="1">MST-FP2251</strain>
    </source>
</reference>
<comment type="caution">
    <text evidence="1">The sequence shown here is derived from an EMBL/GenBank/DDBJ whole genome shotgun (WGS) entry which is preliminary data.</text>
</comment>
<protein>
    <submittedName>
        <fullName evidence="1">Uncharacterized protein</fullName>
    </submittedName>
</protein>
<keyword evidence="2" id="KW-1185">Reference proteome</keyword>
<reference evidence="1" key="2">
    <citation type="submission" date="2020-02" db="EMBL/GenBank/DDBJ databases">
        <authorList>
            <person name="Gilchrist C.L.M."/>
            <person name="Chooi Y.-H."/>
        </authorList>
    </citation>
    <scope>NUCLEOTIDE SEQUENCE</scope>
    <source>
        <strain evidence="1">MST-FP2251</strain>
    </source>
</reference>
<sequence>MSGVELIITLLETAGRTVIADYMDDEAAKQFIADIKEFMTYFTQYGYVEYILPRSYSTHSAIGWRTKPGKSVGIFYQMYPDIAAAIEQSGFRDSIVAEAGLDRPVALNLNSTRKDATVKQRIGTGWPPRLRDKVLRNADTNPFFDGSVTRDKKDIGRNCAEVLNNSTRAQGFAGAVVIRVLGLARVCGVYELSMADFLEMMANACLYEQLARNYIASLLGLDKINITRYGYQLPNGTTLGTRKNYTIPSEGNSGYFIHAGKIQQGRPILTYPAAVEDLQDVQIRVSKTTTLIEHEPILMDSAVATALSYRPCIKRKRTKAKSLTIGVLRDVGHGIMGKSATSRQKATKSDVHGNSLWQSQEAEPIIIRVSRSRGTGRLFAVIDTIGDYFWKWSAAGLIGKPCGCAKADPHKRIDDGRFRGIAITDVFCHSHATQTQLVPGYDSYQLHWVTGDLPLAMQKTGSYVMNMYVQVHGECLYCALNNAMAYGCTLVIAGGI</sequence>
<evidence type="ECO:0000313" key="1">
    <source>
        <dbReference type="EMBL" id="KAF9894443.1"/>
    </source>
</evidence>
<proteinExistence type="predicted"/>
<accession>A0AAD4CXT8</accession>
<name>A0AAD4CXT8_ASPNN</name>
<dbReference type="AlphaFoldDB" id="A0AAD4CXT8"/>
<organism evidence="1 2">
    <name type="scientific">Aspergillus nanangensis</name>
    <dbReference type="NCBI Taxonomy" id="2582783"/>
    <lineage>
        <taxon>Eukaryota</taxon>
        <taxon>Fungi</taxon>
        <taxon>Dikarya</taxon>
        <taxon>Ascomycota</taxon>
        <taxon>Pezizomycotina</taxon>
        <taxon>Eurotiomycetes</taxon>
        <taxon>Eurotiomycetidae</taxon>
        <taxon>Eurotiales</taxon>
        <taxon>Aspergillaceae</taxon>
        <taxon>Aspergillus</taxon>
        <taxon>Aspergillus subgen. Circumdati</taxon>
    </lineage>
</organism>
<evidence type="ECO:0000313" key="2">
    <source>
        <dbReference type="Proteomes" id="UP001194746"/>
    </source>
</evidence>
<gene>
    <name evidence="1" type="ORF">FE257_007946</name>
</gene>
<dbReference type="Proteomes" id="UP001194746">
    <property type="component" value="Unassembled WGS sequence"/>
</dbReference>